<reference evidence="1" key="1">
    <citation type="submission" date="2023-03" db="UniProtKB">
        <authorList>
            <consortium name="EnsemblPlants"/>
        </authorList>
    </citation>
    <scope>IDENTIFICATION</scope>
</reference>
<dbReference type="AlphaFoldDB" id="A0A9I9DXK5"/>
<protein>
    <submittedName>
        <fullName evidence="1">Uncharacterized protein</fullName>
    </submittedName>
</protein>
<evidence type="ECO:0000313" key="1">
    <source>
        <dbReference type="EnsemblPlants" id="MELO3C024711.2.1"/>
    </source>
</evidence>
<proteinExistence type="predicted"/>
<organism evidence="1">
    <name type="scientific">Cucumis melo</name>
    <name type="common">Muskmelon</name>
    <dbReference type="NCBI Taxonomy" id="3656"/>
    <lineage>
        <taxon>Eukaryota</taxon>
        <taxon>Viridiplantae</taxon>
        <taxon>Streptophyta</taxon>
        <taxon>Embryophyta</taxon>
        <taxon>Tracheophyta</taxon>
        <taxon>Spermatophyta</taxon>
        <taxon>Magnoliopsida</taxon>
        <taxon>eudicotyledons</taxon>
        <taxon>Gunneridae</taxon>
        <taxon>Pentapetalae</taxon>
        <taxon>rosids</taxon>
        <taxon>fabids</taxon>
        <taxon>Cucurbitales</taxon>
        <taxon>Cucurbitaceae</taxon>
        <taxon>Benincaseae</taxon>
        <taxon>Cucumis</taxon>
    </lineage>
</organism>
<accession>A0A9I9DXK5</accession>
<dbReference type="EnsemblPlants" id="MELO3C024711.2.1">
    <property type="protein sequence ID" value="MELO3C024711.2.1"/>
    <property type="gene ID" value="MELO3C024711.2"/>
</dbReference>
<sequence>FWASRSFPNYNSNEVADCGERGRWIEKDGVPRGIEESDRSLFHLYGPINVYASEVAVLRSQRKSIALDFSFIFSRLQFEFEIEKSMGFEGKLRSFVNC</sequence>
<name>A0A9I9DXK5_CUCME</name>
<dbReference type="Gramene" id="MELO3C024711.2.1">
    <property type="protein sequence ID" value="MELO3C024711.2.1"/>
    <property type="gene ID" value="MELO3C024711.2"/>
</dbReference>